<dbReference type="EMBL" id="FOTI01000003">
    <property type="protein sequence ID" value="SFL20158.1"/>
    <property type="molecule type" value="Genomic_DNA"/>
</dbReference>
<evidence type="ECO:0000313" key="6">
    <source>
        <dbReference type="Proteomes" id="UP000199006"/>
    </source>
</evidence>
<dbReference type="PANTHER" id="PTHR43537:SF24">
    <property type="entry name" value="GLUCONATE OPERON TRANSCRIPTIONAL REPRESSOR"/>
    <property type="match status" value="1"/>
</dbReference>
<evidence type="ECO:0000256" key="3">
    <source>
        <dbReference type="ARBA" id="ARBA00023163"/>
    </source>
</evidence>
<dbReference type="OrthoDB" id="5449at2"/>
<evidence type="ECO:0000256" key="2">
    <source>
        <dbReference type="ARBA" id="ARBA00023125"/>
    </source>
</evidence>
<evidence type="ECO:0000313" key="5">
    <source>
        <dbReference type="EMBL" id="SFL20158.1"/>
    </source>
</evidence>
<dbReference type="CDD" id="cd07377">
    <property type="entry name" value="WHTH_GntR"/>
    <property type="match status" value="1"/>
</dbReference>
<dbReference type="InterPro" id="IPR000524">
    <property type="entry name" value="Tscrpt_reg_HTH_GntR"/>
</dbReference>
<evidence type="ECO:0000259" key="4">
    <source>
        <dbReference type="PROSITE" id="PS50949"/>
    </source>
</evidence>
<dbReference type="SMART" id="SM00895">
    <property type="entry name" value="FCD"/>
    <property type="match status" value="1"/>
</dbReference>
<dbReference type="InterPro" id="IPR008920">
    <property type="entry name" value="TF_FadR/GntR_C"/>
</dbReference>
<name>A0A1I4FQH1_9FIRM</name>
<dbReference type="InterPro" id="IPR036390">
    <property type="entry name" value="WH_DNA-bd_sf"/>
</dbReference>
<keyword evidence="6" id="KW-1185">Reference proteome</keyword>
<protein>
    <submittedName>
        <fullName evidence="5">DNA-binding transcriptional regulator, GntR family</fullName>
    </submittedName>
</protein>
<dbReference type="Gene3D" id="1.10.10.10">
    <property type="entry name" value="Winged helix-like DNA-binding domain superfamily/Winged helix DNA-binding domain"/>
    <property type="match status" value="1"/>
</dbReference>
<dbReference type="Gene3D" id="1.20.120.530">
    <property type="entry name" value="GntR ligand-binding domain-like"/>
    <property type="match status" value="1"/>
</dbReference>
<dbReference type="STRING" id="29563.SAMN02983006_00489"/>
<dbReference type="Pfam" id="PF07729">
    <property type="entry name" value="FCD"/>
    <property type="match status" value="1"/>
</dbReference>
<dbReference type="AlphaFoldDB" id="A0A1I4FQH1"/>
<sequence>MINKKSLTEQIYNLLKQKILNKDLKLGEKLNTRQIAEENEISLMPVRDALRQLSNEELVENKPRVGFFVKSFSEPEINDILEVRKMYELYCLKNYFSQIDREKIAELKEKISRSNNRLFTDYDNQLHQTIVDAAGNSYLSERYAELINYYKMLFNYLKDKRSEISRQEHLKLIDAILANNCQIAAKTLFKHLNTVDIKENIDLDSSST</sequence>
<reference evidence="5 6" key="1">
    <citation type="submission" date="2016-10" db="EMBL/GenBank/DDBJ databases">
        <authorList>
            <person name="de Groot N.N."/>
        </authorList>
    </citation>
    <scope>NUCLEOTIDE SEQUENCE [LARGE SCALE GENOMIC DNA]</scope>
    <source>
        <strain evidence="5 6">ATCC 51327</strain>
    </source>
</reference>
<organism evidence="5 6">
    <name type="scientific">Halanaerobium salsuginis</name>
    <dbReference type="NCBI Taxonomy" id="29563"/>
    <lineage>
        <taxon>Bacteria</taxon>
        <taxon>Bacillati</taxon>
        <taxon>Bacillota</taxon>
        <taxon>Clostridia</taxon>
        <taxon>Halanaerobiales</taxon>
        <taxon>Halanaerobiaceae</taxon>
        <taxon>Halanaerobium</taxon>
    </lineage>
</organism>
<dbReference type="PANTHER" id="PTHR43537">
    <property type="entry name" value="TRANSCRIPTIONAL REGULATOR, GNTR FAMILY"/>
    <property type="match status" value="1"/>
</dbReference>
<keyword evidence="1" id="KW-0805">Transcription regulation</keyword>
<keyword evidence="2 5" id="KW-0238">DNA-binding</keyword>
<dbReference type="PROSITE" id="PS50949">
    <property type="entry name" value="HTH_GNTR"/>
    <property type="match status" value="1"/>
</dbReference>
<accession>A0A1I4FQH1</accession>
<feature type="domain" description="HTH gntR-type" evidence="4">
    <location>
        <begin position="5"/>
        <end position="72"/>
    </location>
</feature>
<dbReference type="Proteomes" id="UP000199006">
    <property type="component" value="Unassembled WGS sequence"/>
</dbReference>
<proteinExistence type="predicted"/>
<dbReference type="InterPro" id="IPR011711">
    <property type="entry name" value="GntR_C"/>
</dbReference>
<dbReference type="SMART" id="SM00345">
    <property type="entry name" value="HTH_GNTR"/>
    <property type="match status" value="1"/>
</dbReference>
<dbReference type="GO" id="GO:0003700">
    <property type="term" value="F:DNA-binding transcription factor activity"/>
    <property type="evidence" value="ECO:0007669"/>
    <property type="project" value="InterPro"/>
</dbReference>
<gene>
    <name evidence="5" type="ORF">SAMN02983006_00489</name>
</gene>
<dbReference type="SUPFAM" id="SSF48008">
    <property type="entry name" value="GntR ligand-binding domain-like"/>
    <property type="match status" value="1"/>
</dbReference>
<dbReference type="SUPFAM" id="SSF46785">
    <property type="entry name" value="Winged helix' DNA-binding domain"/>
    <property type="match status" value="1"/>
</dbReference>
<dbReference type="InterPro" id="IPR036388">
    <property type="entry name" value="WH-like_DNA-bd_sf"/>
</dbReference>
<evidence type="ECO:0000256" key="1">
    <source>
        <dbReference type="ARBA" id="ARBA00023015"/>
    </source>
</evidence>
<keyword evidence="3" id="KW-0804">Transcription</keyword>
<dbReference type="Pfam" id="PF00392">
    <property type="entry name" value="GntR"/>
    <property type="match status" value="1"/>
</dbReference>
<dbReference type="GO" id="GO:0003677">
    <property type="term" value="F:DNA binding"/>
    <property type="evidence" value="ECO:0007669"/>
    <property type="project" value="UniProtKB-KW"/>
</dbReference>